<dbReference type="RefSeq" id="WP_094570807.1">
    <property type="nucleotide sequence ID" value="NZ_CP022743.1"/>
</dbReference>
<evidence type="ECO:0000256" key="1">
    <source>
        <dbReference type="SAM" id="SignalP"/>
    </source>
</evidence>
<feature type="chain" id="PRO_5011990827" description="DUF3857 domain-containing protein" evidence="1">
    <location>
        <begin position="20"/>
        <end position="634"/>
    </location>
</feature>
<evidence type="ECO:0000313" key="3">
    <source>
        <dbReference type="EMBL" id="ASU34455.1"/>
    </source>
</evidence>
<dbReference type="InterPro" id="IPR038765">
    <property type="entry name" value="Papain-like_cys_pep_sf"/>
</dbReference>
<gene>
    <name evidence="3" type="ORF">MuYL_2568</name>
</gene>
<dbReference type="OrthoDB" id="8595007at2"/>
<keyword evidence="1" id="KW-0732">Signal</keyword>
<dbReference type="Gene3D" id="2.60.40.3140">
    <property type="match status" value="1"/>
</dbReference>
<feature type="domain" description="DUF3857" evidence="2">
    <location>
        <begin position="57"/>
        <end position="214"/>
    </location>
</feature>
<dbReference type="AlphaFoldDB" id="A0A223NX67"/>
<proteinExistence type="predicted"/>
<dbReference type="Pfam" id="PF12969">
    <property type="entry name" value="DUF3857"/>
    <property type="match status" value="1"/>
</dbReference>
<organism evidence="3 4">
    <name type="scientific">Mucilaginibacter xinganensis</name>
    <dbReference type="NCBI Taxonomy" id="1234841"/>
    <lineage>
        <taxon>Bacteria</taxon>
        <taxon>Pseudomonadati</taxon>
        <taxon>Bacteroidota</taxon>
        <taxon>Sphingobacteriia</taxon>
        <taxon>Sphingobacteriales</taxon>
        <taxon>Sphingobacteriaceae</taxon>
        <taxon>Mucilaginibacter</taxon>
    </lineage>
</organism>
<sequence length="634" mass="72281">MKLFILIGCFASLSSMANAQQNYAANLISKDLLPYASSVVRNEEVTIEVKDLDNALYHVKKVITVLNKNGDDYAHIAIFHDKSDVIKSVKGVVYDEQGNQIRKFSESNFEDENAGGSALFENVRVKHYLPSVTDYPYTIAYEYEEKSKQTLTFDEWLPNPGDGVAVEKSSFTFICKPDFNIKYTENNLAQQAKITSLQGLKTYSWQVSNLKAIKYEPLSPYYKVYASSVKVAPETFTYYGIKGSYTNWNELGRWISDKLMANRQALTYETIQHVKELTKDIASPKLKAKKIYEYMQDRTHYISVQVGVGSYQPFLASEVDKENYGDCKALVNYTQALLKAVDIDSYYCIVKSGGRYNVSLQNDFASMNQADHIILCVPFKNDTTWADCTSQTIPFGYLGDFTDNRTVLALTPAGGKLLHTPKYTAADNLESRKGSFAISNTGELSGMMTTVFKGVNYQDCDEIIKEAKTEQYKLEQKRYPINNMDIDQLEIKQDKSFDPSTTESIKLHARDYATVTDNKIYFLINPANRENHSPPPVRNRINNVYITRGYLDEDEVIYKIPEGYHLEKRALNVKLNKPFGTFTAIMVLNGNQLIYKRRFQLNDGTYDKNTYQEVVDFYESVVDADDYNVVLLKN</sequence>
<dbReference type="KEGG" id="muc:MuYL_2568"/>
<evidence type="ECO:0000259" key="2">
    <source>
        <dbReference type="Pfam" id="PF12969"/>
    </source>
</evidence>
<dbReference type="Gene3D" id="2.60.120.1130">
    <property type="match status" value="1"/>
</dbReference>
<accession>A0A223NX67</accession>
<dbReference type="InterPro" id="IPR024618">
    <property type="entry name" value="DUF3857"/>
</dbReference>
<keyword evidence="4" id="KW-1185">Reference proteome</keyword>
<reference evidence="3 4" key="1">
    <citation type="submission" date="2017-08" db="EMBL/GenBank/DDBJ databases">
        <title>Complete genome sequence of Mucilaginibacter sp. strain BJC16-A31.</title>
        <authorList>
            <consortium name="Henan University of Science and Technology"/>
            <person name="You X."/>
        </authorList>
    </citation>
    <scope>NUCLEOTIDE SEQUENCE [LARGE SCALE GENOMIC DNA]</scope>
    <source>
        <strain evidence="3 4">BJC16-A31</strain>
    </source>
</reference>
<feature type="signal peptide" evidence="1">
    <location>
        <begin position="1"/>
        <end position="19"/>
    </location>
</feature>
<dbReference type="EMBL" id="CP022743">
    <property type="protein sequence ID" value="ASU34455.1"/>
    <property type="molecule type" value="Genomic_DNA"/>
</dbReference>
<protein>
    <recommendedName>
        <fullName evidence="2">DUF3857 domain-containing protein</fullName>
    </recommendedName>
</protein>
<evidence type="ECO:0000313" key="4">
    <source>
        <dbReference type="Proteomes" id="UP000215002"/>
    </source>
</evidence>
<dbReference type="Proteomes" id="UP000215002">
    <property type="component" value="Chromosome"/>
</dbReference>
<dbReference type="SUPFAM" id="SSF54001">
    <property type="entry name" value="Cysteine proteinases"/>
    <property type="match status" value="1"/>
</dbReference>
<dbReference type="Gene3D" id="3.10.620.30">
    <property type="match status" value="1"/>
</dbReference>
<name>A0A223NX67_9SPHI</name>